<dbReference type="Proteomes" id="UP000593766">
    <property type="component" value="Chromosome"/>
</dbReference>
<evidence type="ECO:0000256" key="2">
    <source>
        <dbReference type="ARBA" id="ARBA00022679"/>
    </source>
</evidence>
<evidence type="ECO:0000313" key="10">
    <source>
        <dbReference type="EMBL" id="QOR94990.1"/>
    </source>
</evidence>
<dbReference type="InterPro" id="IPR018094">
    <property type="entry name" value="Thymidylate_kinase"/>
</dbReference>
<dbReference type="GeneID" id="59454468"/>
<dbReference type="Pfam" id="PF02223">
    <property type="entry name" value="Thymidylate_kin"/>
    <property type="match status" value="1"/>
</dbReference>
<accession>A0A7M1URT2</accession>
<dbReference type="GO" id="GO:0005737">
    <property type="term" value="C:cytoplasm"/>
    <property type="evidence" value="ECO:0007669"/>
    <property type="project" value="TreeGrafter"/>
</dbReference>
<dbReference type="PANTHER" id="PTHR10344">
    <property type="entry name" value="THYMIDYLATE KINASE"/>
    <property type="match status" value="1"/>
</dbReference>
<evidence type="ECO:0000256" key="4">
    <source>
        <dbReference type="ARBA" id="ARBA00022741"/>
    </source>
</evidence>
<comment type="similarity">
    <text evidence="1 8">Belongs to the thymidylate kinase family.</text>
</comment>
<dbReference type="PROSITE" id="PS01331">
    <property type="entry name" value="THYMIDYLATE_KINASE"/>
    <property type="match status" value="1"/>
</dbReference>
<dbReference type="GO" id="GO:0006227">
    <property type="term" value="P:dUDP biosynthetic process"/>
    <property type="evidence" value="ECO:0007669"/>
    <property type="project" value="TreeGrafter"/>
</dbReference>
<dbReference type="GO" id="GO:0006235">
    <property type="term" value="P:dTTP biosynthetic process"/>
    <property type="evidence" value="ECO:0007669"/>
    <property type="project" value="UniProtKB-UniRule"/>
</dbReference>
<dbReference type="SUPFAM" id="SSF52540">
    <property type="entry name" value="P-loop containing nucleoside triphosphate hydrolases"/>
    <property type="match status" value="1"/>
</dbReference>
<evidence type="ECO:0000256" key="7">
    <source>
        <dbReference type="ARBA" id="ARBA00048743"/>
    </source>
</evidence>
<dbReference type="Gene3D" id="3.40.50.300">
    <property type="entry name" value="P-loop containing nucleotide triphosphate hydrolases"/>
    <property type="match status" value="1"/>
</dbReference>
<keyword evidence="3 8" id="KW-0545">Nucleotide biosynthesis</keyword>
<evidence type="ECO:0000256" key="8">
    <source>
        <dbReference type="HAMAP-Rule" id="MF_00165"/>
    </source>
</evidence>
<evidence type="ECO:0000259" key="9">
    <source>
        <dbReference type="Pfam" id="PF02223"/>
    </source>
</evidence>
<evidence type="ECO:0000256" key="6">
    <source>
        <dbReference type="ARBA" id="ARBA00022840"/>
    </source>
</evidence>
<keyword evidence="5 8" id="KW-0418">Kinase</keyword>
<dbReference type="EMBL" id="CP063144">
    <property type="protein sequence ID" value="QOR94990.1"/>
    <property type="molecule type" value="Genomic_DNA"/>
</dbReference>
<dbReference type="HAMAP" id="MF_00165">
    <property type="entry name" value="Thymidylate_kinase"/>
    <property type="match status" value="1"/>
</dbReference>
<organism evidence="10 11">
    <name type="scientific">Thermosphaera chiliense</name>
    <dbReference type="NCBI Taxonomy" id="3402707"/>
    <lineage>
        <taxon>Archaea</taxon>
        <taxon>Thermoproteota</taxon>
        <taxon>Thermoprotei</taxon>
        <taxon>Desulfurococcales</taxon>
        <taxon>Desulfurococcaceae</taxon>
        <taxon>Thermosphaera</taxon>
    </lineage>
</organism>
<dbReference type="InterPro" id="IPR018095">
    <property type="entry name" value="Thymidylate_kin_CS"/>
</dbReference>
<dbReference type="KEGG" id="tcs:IMZ38_03580"/>
<gene>
    <name evidence="8" type="primary">tmk</name>
    <name evidence="10" type="ORF">IMZ38_03580</name>
</gene>
<sequence>MSRLSRGFFIVLEGIDGAGKTTLAKMLIDMFKSKGMEAVYTYEPTDSLIVRAVKGEYSSYRDAYVDALAFALDRLIHVKTLIQPMLEKGVCVVSDRYFYSSIAYQSAMGAPFEWVVEVNKYALKPDLAIYLDIPPEVAMARRQGLPSRFPEFEEKEFLNRVRQNYKRMVAQGWLLEVDATREVQAVYSEVLEKVRSLFSSGMV</sequence>
<evidence type="ECO:0000313" key="11">
    <source>
        <dbReference type="Proteomes" id="UP000593766"/>
    </source>
</evidence>
<keyword evidence="4 8" id="KW-0547">Nucleotide-binding</keyword>
<keyword evidence="11" id="KW-1185">Reference proteome</keyword>
<dbReference type="EC" id="2.7.4.9" evidence="8"/>
<dbReference type="CDD" id="cd01672">
    <property type="entry name" value="TMPK"/>
    <property type="match status" value="1"/>
</dbReference>
<evidence type="ECO:0000256" key="5">
    <source>
        <dbReference type="ARBA" id="ARBA00022777"/>
    </source>
</evidence>
<dbReference type="GO" id="GO:0004798">
    <property type="term" value="F:dTMP kinase activity"/>
    <property type="evidence" value="ECO:0007669"/>
    <property type="project" value="UniProtKB-UniRule"/>
</dbReference>
<keyword evidence="6 8" id="KW-0067">ATP-binding</keyword>
<dbReference type="AlphaFoldDB" id="A0A7M1URT2"/>
<dbReference type="PANTHER" id="PTHR10344:SF4">
    <property type="entry name" value="UMP-CMP KINASE 2, MITOCHONDRIAL"/>
    <property type="match status" value="1"/>
</dbReference>
<dbReference type="GO" id="GO:0005524">
    <property type="term" value="F:ATP binding"/>
    <property type="evidence" value="ECO:0007669"/>
    <property type="project" value="UniProtKB-UniRule"/>
</dbReference>
<feature type="domain" description="Thymidylate kinase-like" evidence="9">
    <location>
        <begin position="12"/>
        <end position="189"/>
    </location>
</feature>
<comment type="catalytic activity">
    <reaction evidence="7 8">
        <text>dTMP + ATP = dTDP + ADP</text>
        <dbReference type="Rhea" id="RHEA:13517"/>
        <dbReference type="ChEBI" id="CHEBI:30616"/>
        <dbReference type="ChEBI" id="CHEBI:58369"/>
        <dbReference type="ChEBI" id="CHEBI:63528"/>
        <dbReference type="ChEBI" id="CHEBI:456216"/>
        <dbReference type="EC" id="2.7.4.9"/>
    </reaction>
</comment>
<dbReference type="RefSeq" id="WP_193436786.1">
    <property type="nucleotide sequence ID" value="NZ_CP063144.1"/>
</dbReference>
<dbReference type="InterPro" id="IPR027417">
    <property type="entry name" value="P-loop_NTPase"/>
</dbReference>
<evidence type="ECO:0000256" key="1">
    <source>
        <dbReference type="ARBA" id="ARBA00009776"/>
    </source>
</evidence>
<name>A0A7M1URT2_9CREN</name>
<dbReference type="InterPro" id="IPR039430">
    <property type="entry name" value="Thymidylate_kin-like_dom"/>
</dbReference>
<dbReference type="GO" id="GO:0006233">
    <property type="term" value="P:dTDP biosynthetic process"/>
    <property type="evidence" value="ECO:0007669"/>
    <property type="project" value="InterPro"/>
</dbReference>
<feature type="binding site" evidence="8">
    <location>
        <begin position="14"/>
        <end position="21"/>
    </location>
    <ligand>
        <name>ATP</name>
        <dbReference type="ChEBI" id="CHEBI:30616"/>
    </ligand>
</feature>
<proteinExistence type="inferred from homology"/>
<reference evidence="10 11" key="1">
    <citation type="submission" date="2020-10" db="EMBL/GenBank/DDBJ databases">
        <title>Complete genome sequence of Thermosphaera aggregans strain 3507.</title>
        <authorList>
            <person name="Zayulina K.S."/>
            <person name="Elcheninov A.G."/>
            <person name="Toshchakov S.V."/>
            <person name="Kublanov I.V."/>
            <person name="Kochetkova T.V."/>
        </authorList>
    </citation>
    <scope>NUCLEOTIDE SEQUENCE [LARGE SCALE GENOMIC DNA]</scope>
    <source>
        <strain evidence="10 11">3507</strain>
    </source>
</reference>
<dbReference type="NCBIfam" id="TIGR00041">
    <property type="entry name" value="DTMP_kinase"/>
    <property type="match status" value="1"/>
</dbReference>
<dbReference type="OrthoDB" id="43083at2157"/>
<keyword evidence="2 8" id="KW-0808">Transferase</keyword>
<protein>
    <recommendedName>
        <fullName evidence="8">Probable thymidylate kinase</fullName>
        <ecNumber evidence="8">2.7.4.9</ecNumber>
    </recommendedName>
    <alternativeName>
        <fullName evidence="8">dTMP kinase</fullName>
    </alternativeName>
</protein>
<evidence type="ECO:0000256" key="3">
    <source>
        <dbReference type="ARBA" id="ARBA00022727"/>
    </source>
</evidence>